<dbReference type="Proteomes" id="UP001428817">
    <property type="component" value="Unassembled WGS sequence"/>
</dbReference>
<dbReference type="PANTHER" id="PTHR43459:SF3">
    <property type="entry name" value="ENOYL-COA HYDRATASE ECHA15 (ENOYL HYDRASE) (UNSATURATED ACYL-COA HYDRATASE) (CROTONASE)-RELATED"/>
    <property type="match status" value="1"/>
</dbReference>
<dbReference type="InterPro" id="IPR001753">
    <property type="entry name" value="Enoyl-CoA_hydra/iso"/>
</dbReference>
<dbReference type="PANTHER" id="PTHR43459">
    <property type="entry name" value="ENOYL-COA HYDRATASE"/>
    <property type="match status" value="1"/>
</dbReference>
<dbReference type="RefSeq" id="WP_185061754.1">
    <property type="nucleotide sequence ID" value="NZ_BAABJP010000008.1"/>
</dbReference>
<evidence type="ECO:0000256" key="1">
    <source>
        <dbReference type="ARBA" id="ARBA00005254"/>
    </source>
</evidence>
<comment type="caution">
    <text evidence="2">The sequence shown here is derived from an EMBL/GenBank/DDBJ whole genome shotgun (WGS) entry which is preliminary data.</text>
</comment>
<dbReference type="Gene3D" id="1.10.12.10">
    <property type="entry name" value="Lyase 2-enoyl-coa Hydratase, Chain A, domain 2"/>
    <property type="match status" value="1"/>
</dbReference>
<dbReference type="EMBL" id="BAABJP010000008">
    <property type="protein sequence ID" value="GAA5153629.1"/>
    <property type="molecule type" value="Genomic_DNA"/>
</dbReference>
<organism evidence="2 3">
    <name type="scientific">Pseudonocardia eucalypti</name>
    <dbReference type="NCBI Taxonomy" id="648755"/>
    <lineage>
        <taxon>Bacteria</taxon>
        <taxon>Bacillati</taxon>
        <taxon>Actinomycetota</taxon>
        <taxon>Actinomycetes</taxon>
        <taxon>Pseudonocardiales</taxon>
        <taxon>Pseudonocardiaceae</taxon>
        <taxon>Pseudonocardia</taxon>
    </lineage>
</organism>
<dbReference type="SUPFAM" id="SSF52096">
    <property type="entry name" value="ClpP/crotonase"/>
    <property type="match status" value="1"/>
</dbReference>
<gene>
    <name evidence="2" type="ORF">GCM10023321_24180</name>
</gene>
<sequence>MVDYSAYSRLSVRVSDRLATVVLNRPDQRNAIDHAMHVELARVWVDLAEDPEVFAVLLTGAGDVFSVGGNVRGMLERPGGDVAPDGQPFEPGGARRIIYNLLDLDKPVVCALNGHAVGLGATIALCTDITVMSSAAKIADTHVKVGLVAGDGGAALWPLLVGPARAKEMLMLGTLLTGEQAERLGLVNHVVEPDEVVPTATRIARELADGPTWAIRWTKLSVNKWLKQQVNLVFDTSMALEMATFHTADHREAVTAFLEKRRPEFTGR</sequence>
<dbReference type="InterPro" id="IPR014748">
    <property type="entry name" value="Enoyl-CoA_hydra_C"/>
</dbReference>
<name>A0ABP9PXA2_9PSEU</name>
<proteinExistence type="inferred from homology"/>
<dbReference type="Gene3D" id="3.90.226.10">
    <property type="entry name" value="2-enoyl-CoA Hydratase, Chain A, domain 1"/>
    <property type="match status" value="1"/>
</dbReference>
<accession>A0ABP9PXA2</accession>
<comment type="similarity">
    <text evidence="1">Belongs to the enoyl-CoA hydratase/isomerase family.</text>
</comment>
<dbReference type="Pfam" id="PF00378">
    <property type="entry name" value="ECH_1"/>
    <property type="match status" value="1"/>
</dbReference>
<keyword evidence="3" id="KW-1185">Reference proteome</keyword>
<dbReference type="InterPro" id="IPR029045">
    <property type="entry name" value="ClpP/crotonase-like_dom_sf"/>
</dbReference>
<protein>
    <submittedName>
        <fullName evidence="2">Enoyl-CoA hydratase/isomerase family protein</fullName>
    </submittedName>
</protein>
<evidence type="ECO:0000313" key="3">
    <source>
        <dbReference type="Proteomes" id="UP001428817"/>
    </source>
</evidence>
<reference evidence="3" key="1">
    <citation type="journal article" date="2019" name="Int. J. Syst. Evol. Microbiol.">
        <title>The Global Catalogue of Microorganisms (GCM) 10K type strain sequencing project: providing services to taxonomists for standard genome sequencing and annotation.</title>
        <authorList>
            <consortium name="The Broad Institute Genomics Platform"/>
            <consortium name="The Broad Institute Genome Sequencing Center for Infectious Disease"/>
            <person name="Wu L."/>
            <person name="Ma J."/>
        </authorList>
    </citation>
    <scope>NUCLEOTIDE SEQUENCE [LARGE SCALE GENOMIC DNA]</scope>
    <source>
        <strain evidence="3">JCM 18303</strain>
    </source>
</reference>
<dbReference type="CDD" id="cd06558">
    <property type="entry name" value="crotonase-like"/>
    <property type="match status" value="1"/>
</dbReference>
<evidence type="ECO:0000313" key="2">
    <source>
        <dbReference type="EMBL" id="GAA5153629.1"/>
    </source>
</evidence>